<name>A0AAV4JHY2_9GAST</name>
<proteinExistence type="predicted"/>
<keyword evidence="2" id="KW-1185">Reference proteome</keyword>
<comment type="caution">
    <text evidence="1">The sequence shown here is derived from an EMBL/GenBank/DDBJ whole genome shotgun (WGS) entry which is preliminary data.</text>
</comment>
<organism evidence="1 2">
    <name type="scientific">Elysia marginata</name>
    <dbReference type="NCBI Taxonomy" id="1093978"/>
    <lineage>
        <taxon>Eukaryota</taxon>
        <taxon>Metazoa</taxon>
        <taxon>Spiralia</taxon>
        <taxon>Lophotrochozoa</taxon>
        <taxon>Mollusca</taxon>
        <taxon>Gastropoda</taxon>
        <taxon>Heterobranchia</taxon>
        <taxon>Euthyneura</taxon>
        <taxon>Panpulmonata</taxon>
        <taxon>Sacoglossa</taxon>
        <taxon>Placobranchoidea</taxon>
        <taxon>Plakobranchidae</taxon>
        <taxon>Elysia</taxon>
    </lineage>
</organism>
<protein>
    <submittedName>
        <fullName evidence="1">Uncharacterized protein</fullName>
    </submittedName>
</protein>
<reference evidence="1 2" key="1">
    <citation type="journal article" date="2021" name="Elife">
        <title>Chloroplast acquisition without the gene transfer in kleptoplastic sea slugs, Plakobranchus ocellatus.</title>
        <authorList>
            <person name="Maeda T."/>
            <person name="Takahashi S."/>
            <person name="Yoshida T."/>
            <person name="Shimamura S."/>
            <person name="Takaki Y."/>
            <person name="Nagai Y."/>
            <person name="Toyoda A."/>
            <person name="Suzuki Y."/>
            <person name="Arimoto A."/>
            <person name="Ishii H."/>
            <person name="Satoh N."/>
            <person name="Nishiyama T."/>
            <person name="Hasebe M."/>
            <person name="Maruyama T."/>
            <person name="Minagawa J."/>
            <person name="Obokata J."/>
            <person name="Shigenobu S."/>
        </authorList>
    </citation>
    <scope>NUCLEOTIDE SEQUENCE [LARGE SCALE GENOMIC DNA]</scope>
</reference>
<dbReference type="EMBL" id="BMAT01003239">
    <property type="protein sequence ID" value="GFS22294.1"/>
    <property type="molecule type" value="Genomic_DNA"/>
</dbReference>
<evidence type="ECO:0000313" key="1">
    <source>
        <dbReference type="EMBL" id="GFS22294.1"/>
    </source>
</evidence>
<evidence type="ECO:0000313" key="2">
    <source>
        <dbReference type="Proteomes" id="UP000762676"/>
    </source>
</evidence>
<accession>A0AAV4JHY2</accession>
<sequence length="118" mass="13503">MVKCKRNNELDKAAEDIDKLPDHARMFKAVKSLNGKKSENPKIFDADEKFITNIDEIQTVIGKHFKVKFRDDQINDSEPFQSDARDLNNTITTNEVEKALATERVGRTEYLGNSSIRC</sequence>
<gene>
    <name evidence="1" type="ORF">ElyMa_001613500</name>
</gene>
<dbReference type="AlphaFoldDB" id="A0AAV4JHY2"/>
<dbReference type="Proteomes" id="UP000762676">
    <property type="component" value="Unassembled WGS sequence"/>
</dbReference>